<name>A0A6J5L6F6_9CAUD</name>
<dbReference type="EMBL" id="LR796209">
    <property type="protein sequence ID" value="CAB4127479.1"/>
    <property type="molecule type" value="Genomic_DNA"/>
</dbReference>
<accession>A0A6J5L6F6</accession>
<protein>
    <submittedName>
        <fullName evidence="1">Uncharacterized protein</fullName>
    </submittedName>
</protein>
<gene>
    <name evidence="1" type="ORF">UFOVP75_217</name>
</gene>
<organism evidence="1">
    <name type="scientific">uncultured Caudovirales phage</name>
    <dbReference type="NCBI Taxonomy" id="2100421"/>
    <lineage>
        <taxon>Viruses</taxon>
        <taxon>Duplodnaviria</taxon>
        <taxon>Heunggongvirae</taxon>
        <taxon>Uroviricota</taxon>
        <taxon>Caudoviricetes</taxon>
        <taxon>Peduoviridae</taxon>
        <taxon>Maltschvirus</taxon>
        <taxon>Maltschvirus maltsch</taxon>
    </lineage>
</organism>
<sequence>MNKPQRIAWLTSLQNLIEAADEVTEAWPQDPTVGIGFPDSVYDWAQLVSELRIWRDQQMTICNGD</sequence>
<evidence type="ECO:0000313" key="1">
    <source>
        <dbReference type="EMBL" id="CAB4127479.1"/>
    </source>
</evidence>
<reference evidence="1" key="1">
    <citation type="submission" date="2020-04" db="EMBL/GenBank/DDBJ databases">
        <authorList>
            <person name="Chiriac C."/>
            <person name="Salcher M."/>
            <person name="Ghai R."/>
            <person name="Kavagutti S V."/>
        </authorList>
    </citation>
    <scope>NUCLEOTIDE SEQUENCE</scope>
</reference>
<proteinExistence type="predicted"/>